<dbReference type="EMBL" id="SJZB01000049">
    <property type="protein sequence ID" value="TCJ11793.1"/>
    <property type="molecule type" value="Genomic_DNA"/>
</dbReference>
<dbReference type="SMART" id="SM00304">
    <property type="entry name" value="HAMP"/>
    <property type="match status" value="2"/>
</dbReference>
<dbReference type="PROSITE" id="PS50885">
    <property type="entry name" value="HAMP"/>
    <property type="match status" value="1"/>
</dbReference>
<dbReference type="PRINTS" id="PR00260">
    <property type="entry name" value="CHEMTRNSDUCR"/>
</dbReference>
<evidence type="ECO:0000259" key="5">
    <source>
        <dbReference type="PROSITE" id="PS50111"/>
    </source>
</evidence>
<dbReference type="InterPro" id="IPR004089">
    <property type="entry name" value="MCPsignal_dom"/>
</dbReference>
<feature type="domain" description="Methyl-accepting transducer" evidence="5">
    <location>
        <begin position="271"/>
        <end position="507"/>
    </location>
</feature>
<keyword evidence="4" id="KW-0472">Membrane</keyword>
<evidence type="ECO:0000313" key="8">
    <source>
        <dbReference type="Proteomes" id="UP000295443"/>
    </source>
</evidence>
<evidence type="ECO:0000256" key="1">
    <source>
        <dbReference type="ARBA" id="ARBA00023224"/>
    </source>
</evidence>
<keyword evidence="4" id="KW-1133">Transmembrane helix</keyword>
<dbReference type="Gene3D" id="1.10.287.950">
    <property type="entry name" value="Methyl-accepting chemotaxis protein"/>
    <property type="match status" value="1"/>
</dbReference>
<dbReference type="GO" id="GO:0006935">
    <property type="term" value="P:chemotaxis"/>
    <property type="evidence" value="ECO:0007669"/>
    <property type="project" value="InterPro"/>
</dbReference>
<dbReference type="AlphaFoldDB" id="A0A4R1B7J6"/>
<dbReference type="GO" id="GO:0016020">
    <property type="term" value="C:membrane"/>
    <property type="evidence" value="ECO:0007669"/>
    <property type="project" value="InterPro"/>
</dbReference>
<keyword evidence="1 3" id="KW-0807">Transducer</keyword>
<organism evidence="7 8">
    <name type="scientific">Parasulfuritortus cantonensis</name>
    <dbReference type="NCBI Taxonomy" id="2528202"/>
    <lineage>
        <taxon>Bacteria</taxon>
        <taxon>Pseudomonadati</taxon>
        <taxon>Pseudomonadota</taxon>
        <taxon>Betaproteobacteria</taxon>
        <taxon>Nitrosomonadales</taxon>
        <taxon>Thiobacillaceae</taxon>
        <taxon>Parasulfuritortus</taxon>
    </lineage>
</organism>
<dbReference type="PANTHER" id="PTHR32089:SF112">
    <property type="entry name" value="LYSOZYME-LIKE PROTEIN-RELATED"/>
    <property type="match status" value="1"/>
</dbReference>
<evidence type="ECO:0000256" key="2">
    <source>
        <dbReference type="ARBA" id="ARBA00029447"/>
    </source>
</evidence>
<evidence type="ECO:0000313" key="7">
    <source>
        <dbReference type="EMBL" id="TCJ11793.1"/>
    </source>
</evidence>
<reference evidence="7 8" key="1">
    <citation type="submission" date="2019-03" db="EMBL/GenBank/DDBJ databases">
        <title>Genome sequence of Thiobacillaceae bacterium LSR1, a sulfur-oxidizing bacterium isolated from freshwater sediment.</title>
        <authorList>
            <person name="Li S."/>
        </authorList>
    </citation>
    <scope>NUCLEOTIDE SEQUENCE [LARGE SCALE GENOMIC DNA]</scope>
    <source>
        <strain evidence="7 8">LSR1</strain>
    </source>
</reference>
<dbReference type="Proteomes" id="UP000295443">
    <property type="component" value="Unassembled WGS sequence"/>
</dbReference>
<dbReference type="Pfam" id="PF00015">
    <property type="entry name" value="MCPsignal"/>
    <property type="match status" value="1"/>
</dbReference>
<dbReference type="PROSITE" id="PS50111">
    <property type="entry name" value="CHEMOTAXIS_TRANSDUC_2"/>
    <property type="match status" value="1"/>
</dbReference>
<feature type="domain" description="HAMP" evidence="6">
    <location>
        <begin position="212"/>
        <end position="266"/>
    </location>
</feature>
<dbReference type="SMART" id="SM00283">
    <property type="entry name" value="MA"/>
    <property type="match status" value="1"/>
</dbReference>
<dbReference type="OrthoDB" id="9177860at2"/>
<dbReference type="SUPFAM" id="SSF58104">
    <property type="entry name" value="Methyl-accepting chemotaxis protein (MCP) signaling domain"/>
    <property type="match status" value="1"/>
</dbReference>
<dbReference type="PANTHER" id="PTHR32089">
    <property type="entry name" value="METHYL-ACCEPTING CHEMOTAXIS PROTEIN MCPB"/>
    <property type="match status" value="1"/>
</dbReference>
<comment type="similarity">
    <text evidence="2">Belongs to the methyl-accepting chemotaxis (MCP) protein family.</text>
</comment>
<dbReference type="RefSeq" id="WP_131448678.1">
    <property type="nucleotide sequence ID" value="NZ_SJZB01000049.1"/>
</dbReference>
<evidence type="ECO:0000259" key="6">
    <source>
        <dbReference type="PROSITE" id="PS50885"/>
    </source>
</evidence>
<dbReference type="InterPro" id="IPR004090">
    <property type="entry name" value="Chemotax_Me-accpt_rcpt"/>
</dbReference>
<accession>A0A4R1B7J6</accession>
<dbReference type="GO" id="GO:0004888">
    <property type="term" value="F:transmembrane signaling receptor activity"/>
    <property type="evidence" value="ECO:0007669"/>
    <property type="project" value="InterPro"/>
</dbReference>
<evidence type="ECO:0000256" key="4">
    <source>
        <dbReference type="SAM" id="Phobius"/>
    </source>
</evidence>
<protein>
    <submittedName>
        <fullName evidence="7">Methyl-accepting chemotaxis protein</fullName>
    </submittedName>
</protein>
<dbReference type="GO" id="GO:0007165">
    <property type="term" value="P:signal transduction"/>
    <property type="evidence" value="ECO:0007669"/>
    <property type="project" value="UniProtKB-KW"/>
</dbReference>
<gene>
    <name evidence="7" type="ORF">EZJ19_14140</name>
</gene>
<feature type="transmembrane region" description="Helical" evidence="4">
    <location>
        <begin position="193"/>
        <end position="216"/>
    </location>
</feature>
<comment type="caution">
    <text evidence="7">The sequence shown here is derived from an EMBL/GenBank/DDBJ whole genome shotgun (WGS) entry which is preliminary data.</text>
</comment>
<keyword evidence="8" id="KW-1185">Reference proteome</keyword>
<name>A0A4R1B7J6_9PROT</name>
<dbReference type="CDD" id="cd06225">
    <property type="entry name" value="HAMP"/>
    <property type="match status" value="1"/>
</dbReference>
<dbReference type="InterPro" id="IPR003660">
    <property type="entry name" value="HAMP_dom"/>
</dbReference>
<evidence type="ECO:0000256" key="3">
    <source>
        <dbReference type="PROSITE-ProRule" id="PRU00284"/>
    </source>
</evidence>
<keyword evidence="4" id="KW-0812">Transmembrane</keyword>
<sequence length="543" mass="57258">MSGLRNLSIRLQLALLLVLVIGLFSVASLVSYRALSQAKGDFTRFITEDQSLLLNYTELYANGLQMGQALRNIILDPANPKAYQNFAKAAKTMDDLLAATQPLAVAHGDDAARGLQSIVAIRERQKGLQEQVMALVKAGDSEAAKALLNDQETPTWREMRGLLLDAIKAQKAYIETRDRTVQSGVAGAQTTSLVFSSLAVLAGLAVGLLILANIVANLNRLDNSIAALSQGEGDLTARLPGDGGSELGRAAASFNRFIGGLQDMVNAIKAHAGQLDGLSSQLAGTSADLRQATHNQAEAVASTAASVEQMSASITSVADGADRIQLVSQDSARYSDEARARMERLGSSMNGVREAVQGVAGSVDQFLESTHRIIGATQHVKDIADQINLLALNAAIEAARAGEQGRGFAVVADEVRKLAEKTALYANEINSITTELGGRSGQVEASIQEGQAVLDTSVKCGETAVGSIEQAHGAVMEASRGIEGIAATTREQSLASSQIAANVERLADVAAHTEEAIRQSDRTVQEMRQLAQALSGTVSRFRS</sequence>
<proteinExistence type="inferred from homology"/>
<dbReference type="Pfam" id="PF00672">
    <property type="entry name" value="HAMP"/>
    <property type="match status" value="1"/>
</dbReference>